<keyword evidence="3" id="KW-1185">Reference proteome</keyword>
<name>A0A521C269_9SPHI</name>
<proteinExistence type="predicted"/>
<evidence type="ECO:0000313" key="3">
    <source>
        <dbReference type="Proteomes" id="UP000315971"/>
    </source>
</evidence>
<sequence>MTNKKRTTIAAAFPGLIAIVIYQLLKNPEQIGWSMVMQMVVALLGGVLVFKGVLYLFSFWEK</sequence>
<organism evidence="2 3">
    <name type="scientific">Solitalea koreensis</name>
    <dbReference type="NCBI Taxonomy" id="543615"/>
    <lineage>
        <taxon>Bacteria</taxon>
        <taxon>Pseudomonadati</taxon>
        <taxon>Bacteroidota</taxon>
        <taxon>Sphingobacteriia</taxon>
        <taxon>Sphingobacteriales</taxon>
        <taxon>Sphingobacteriaceae</taxon>
        <taxon>Solitalea</taxon>
    </lineage>
</organism>
<keyword evidence="1" id="KW-0472">Membrane</keyword>
<keyword evidence="1" id="KW-0812">Transmembrane</keyword>
<evidence type="ECO:0000313" key="2">
    <source>
        <dbReference type="EMBL" id="SMO53493.1"/>
    </source>
</evidence>
<evidence type="ECO:0000256" key="1">
    <source>
        <dbReference type="SAM" id="Phobius"/>
    </source>
</evidence>
<dbReference type="AlphaFoldDB" id="A0A521C269"/>
<protein>
    <submittedName>
        <fullName evidence="2">Uncharacterized protein</fullName>
    </submittedName>
</protein>
<feature type="transmembrane region" description="Helical" evidence="1">
    <location>
        <begin position="31"/>
        <end position="57"/>
    </location>
</feature>
<gene>
    <name evidence="2" type="ORF">SAMN06265350_103138</name>
</gene>
<dbReference type="Proteomes" id="UP000315971">
    <property type="component" value="Unassembled WGS sequence"/>
</dbReference>
<accession>A0A521C269</accession>
<feature type="transmembrane region" description="Helical" evidence="1">
    <location>
        <begin position="7"/>
        <end position="25"/>
    </location>
</feature>
<dbReference type="EMBL" id="FXSZ01000003">
    <property type="protein sequence ID" value="SMO53493.1"/>
    <property type="molecule type" value="Genomic_DNA"/>
</dbReference>
<keyword evidence="1" id="KW-1133">Transmembrane helix</keyword>
<reference evidence="2 3" key="1">
    <citation type="submission" date="2017-05" db="EMBL/GenBank/DDBJ databases">
        <authorList>
            <person name="Varghese N."/>
            <person name="Submissions S."/>
        </authorList>
    </citation>
    <scope>NUCLEOTIDE SEQUENCE [LARGE SCALE GENOMIC DNA]</scope>
    <source>
        <strain evidence="2 3">DSM 21342</strain>
    </source>
</reference>
<dbReference type="RefSeq" id="WP_142602446.1">
    <property type="nucleotide sequence ID" value="NZ_FXSZ01000003.1"/>
</dbReference>